<sequence length="118" mass="12904">MADRDAPAEIDFSTFLQVDIRVGRIVAAEPFPEARKPAIKLRIDFGDPIGEKKSSAQITKYYAPEQLVGRQVMAVVNFPPRQIGPFMSEVLTLGVPDPEGEVVLLAPDIDVPVGGRLF</sequence>
<proteinExistence type="predicted"/>
<dbReference type="AlphaFoldDB" id="A0A3L7JCD9"/>
<keyword evidence="2 3" id="KW-0694">RNA-binding</keyword>
<organism evidence="5 6">
    <name type="scientific">Notoacmeibacter ruber</name>
    <dbReference type="NCBI Taxonomy" id="2670375"/>
    <lineage>
        <taxon>Bacteria</taxon>
        <taxon>Pseudomonadati</taxon>
        <taxon>Pseudomonadota</taxon>
        <taxon>Alphaproteobacteria</taxon>
        <taxon>Hyphomicrobiales</taxon>
        <taxon>Notoacmeibacteraceae</taxon>
        <taxon>Notoacmeibacter</taxon>
    </lineage>
</organism>
<name>A0A3L7JCD9_9HYPH</name>
<dbReference type="PANTHER" id="PTHR11586:SF37">
    <property type="entry name" value="TRNA-BINDING DOMAIN-CONTAINING PROTEIN"/>
    <property type="match status" value="1"/>
</dbReference>
<gene>
    <name evidence="5" type="ORF">D8780_09015</name>
</gene>
<dbReference type="InterPro" id="IPR008231">
    <property type="entry name" value="CsaA"/>
</dbReference>
<feature type="domain" description="TRNA-binding" evidence="4">
    <location>
        <begin position="14"/>
        <end position="118"/>
    </location>
</feature>
<dbReference type="InterPro" id="IPR002547">
    <property type="entry name" value="tRNA-bd_dom"/>
</dbReference>
<dbReference type="NCBIfam" id="TIGR02222">
    <property type="entry name" value="chap_CsaA"/>
    <property type="match status" value="1"/>
</dbReference>
<dbReference type="Proteomes" id="UP000281094">
    <property type="component" value="Unassembled WGS sequence"/>
</dbReference>
<dbReference type="Gene3D" id="2.40.50.140">
    <property type="entry name" value="Nucleic acid-binding proteins"/>
    <property type="match status" value="1"/>
</dbReference>
<dbReference type="InterPro" id="IPR051270">
    <property type="entry name" value="Tyrosine-tRNA_ligase_regulator"/>
</dbReference>
<dbReference type="SUPFAM" id="SSF50249">
    <property type="entry name" value="Nucleic acid-binding proteins"/>
    <property type="match status" value="1"/>
</dbReference>
<dbReference type="RefSeq" id="WP_121645290.1">
    <property type="nucleotide sequence ID" value="NZ_RCWN01000001.1"/>
</dbReference>
<keyword evidence="6" id="KW-1185">Reference proteome</keyword>
<dbReference type="NCBIfam" id="NF007495">
    <property type="entry name" value="PRK10089.1-4"/>
    <property type="match status" value="1"/>
</dbReference>
<comment type="caution">
    <text evidence="5">The sequence shown here is derived from an EMBL/GenBank/DDBJ whole genome shotgun (WGS) entry which is preliminary data.</text>
</comment>
<dbReference type="Pfam" id="PF01588">
    <property type="entry name" value="tRNA_bind"/>
    <property type="match status" value="1"/>
</dbReference>
<reference evidence="5 6" key="1">
    <citation type="submission" date="2018-10" db="EMBL/GenBank/DDBJ databases">
        <title>Notoacmeibacter sp. M2BS9Y-3-1, whole genome shotgun sequence.</title>
        <authorList>
            <person name="Tuo L."/>
        </authorList>
    </citation>
    <scope>NUCLEOTIDE SEQUENCE [LARGE SCALE GENOMIC DNA]</scope>
    <source>
        <strain evidence="5 6">M2BS9Y-3-1</strain>
    </source>
</reference>
<evidence type="ECO:0000256" key="1">
    <source>
        <dbReference type="ARBA" id="ARBA00022555"/>
    </source>
</evidence>
<evidence type="ECO:0000256" key="3">
    <source>
        <dbReference type="PROSITE-ProRule" id="PRU00209"/>
    </source>
</evidence>
<dbReference type="CDD" id="cd02798">
    <property type="entry name" value="tRNA_bind_CsaA"/>
    <property type="match status" value="1"/>
</dbReference>
<dbReference type="PANTHER" id="PTHR11586">
    <property type="entry name" value="TRNA-AMINOACYLATION COFACTOR ARC1 FAMILY MEMBER"/>
    <property type="match status" value="1"/>
</dbReference>
<evidence type="ECO:0000313" key="5">
    <source>
        <dbReference type="EMBL" id="RLQ88323.1"/>
    </source>
</evidence>
<protein>
    <submittedName>
        <fullName evidence="5">tRNA-binding protein</fullName>
    </submittedName>
</protein>
<dbReference type="InterPro" id="IPR012340">
    <property type="entry name" value="NA-bd_OB-fold"/>
</dbReference>
<evidence type="ECO:0000313" key="6">
    <source>
        <dbReference type="Proteomes" id="UP000281094"/>
    </source>
</evidence>
<dbReference type="NCBIfam" id="NF007494">
    <property type="entry name" value="PRK10089.1-3"/>
    <property type="match status" value="1"/>
</dbReference>
<dbReference type="FunFam" id="2.40.50.140:FF:000165">
    <property type="entry name" value="Chaperone CsaA"/>
    <property type="match status" value="1"/>
</dbReference>
<dbReference type="EMBL" id="RCWN01000001">
    <property type="protein sequence ID" value="RLQ88323.1"/>
    <property type="molecule type" value="Genomic_DNA"/>
</dbReference>
<dbReference type="GO" id="GO:0000049">
    <property type="term" value="F:tRNA binding"/>
    <property type="evidence" value="ECO:0007669"/>
    <property type="project" value="UniProtKB-UniRule"/>
</dbReference>
<accession>A0A3L7JCD9</accession>
<dbReference type="PROSITE" id="PS50886">
    <property type="entry name" value="TRBD"/>
    <property type="match status" value="1"/>
</dbReference>
<evidence type="ECO:0000256" key="2">
    <source>
        <dbReference type="ARBA" id="ARBA00022884"/>
    </source>
</evidence>
<evidence type="ECO:0000259" key="4">
    <source>
        <dbReference type="PROSITE" id="PS50886"/>
    </source>
</evidence>
<keyword evidence="1 3" id="KW-0820">tRNA-binding</keyword>